<dbReference type="EMBL" id="ALNK01000030">
    <property type="protein sequence ID" value="EJU21080.1"/>
    <property type="molecule type" value="Genomic_DNA"/>
</dbReference>
<evidence type="ECO:0000313" key="1">
    <source>
        <dbReference type="EMBL" id="EJU21080.1"/>
    </source>
</evidence>
<name>J6H757_9FIRM</name>
<reference evidence="1 2" key="1">
    <citation type="submission" date="2012-07" db="EMBL/GenBank/DDBJ databases">
        <authorList>
            <person name="Durkin A.S."/>
            <person name="McCorrison J."/>
            <person name="Torralba M."/>
            <person name="Gillis M."/>
            <person name="Methe B."/>
            <person name="Sutton G."/>
            <person name="Nelson K.E."/>
        </authorList>
    </citation>
    <scope>NUCLEOTIDE SEQUENCE [LARGE SCALE GENOMIC DNA]</scope>
    <source>
        <strain evidence="1 2">OBRC8</strain>
    </source>
</reference>
<dbReference type="Proteomes" id="UP000005244">
    <property type="component" value="Unassembled WGS sequence"/>
</dbReference>
<organism evidence="1 2">
    <name type="scientific">Peptoanaerobacter stomatis</name>
    <dbReference type="NCBI Taxonomy" id="796937"/>
    <lineage>
        <taxon>Bacteria</taxon>
        <taxon>Bacillati</taxon>
        <taxon>Bacillota</taxon>
        <taxon>Clostridia</taxon>
        <taxon>Peptostreptococcales</taxon>
        <taxon>Filifactoraceae</taxon>
        <taxon>Peptoanaerobacter</taxon>
    </lineage>
</organism>
<comment type="caution">
    <text evidence="1">The sequence shown here is derived from an EMBL/GenBank/DDBJ whole genome shotgun (WGS) entry which is preliminary data.</text>
</comment>
<keyword evidence="2" id="KW-1185">Reference proteome</keyword>
<proteinExistence type="predicted"/>
<accession>J6H757</accession>
<gene>
    <name evidence="1" type="ORF">HMPREF1143_0021</name>
</gene>
<dbReference type="AlphaFoldDB" id="J6H757"/>
<dbReference type="RefSeq" id="WP_009531483.1">
    <property type="nucleotide sequence ID" value="NZ_ALNK01000030.1"/>
</dbReference>
<evidence type="ECO:0000313" key="2">
    <source>
        <dbReference type="Proteomes" id="UP000005244"/>
    </source>
</evidence>
<sequence length="90" mass="11044">MKNIALVYFEDNENIKNNKELFDILEQDYEIHLFSNLKFDDFFPEHPFEYIKTLLSQGDNKVSNTLFMTDIKDFCIFTYRYFYDVFSDFF</sequence>
<protein>
    <submittedName>
        <fullName evidence="1">Uncharacterized protein</fullName>
    </submittedName>
</protein>